<evidence type="ECO:0000313" key="2">
    <source>
        <dbReference type="EMBL" id="KGN35470.1"/>
    </source>
</evidence>
<keyword evidence="3" id="KW-1185">Reference proteome</keyword>
<proteinExistence type="predicted"/>
<evidence type="ECO:0000256" key="1">
    <source>
        <dbReference type="SAM" id="MobiDB-lite"/>
    </source>
</evidence>
<reference evidence="2 3" key="1">
    <citation type="submission" date="2013-08" db="EMBL/GenBank/DDBJ databases">
        <title>The genome sequence of Knoellia subterranea.</title>
        <authorList>
            <person name="Zhu W."/>
            <person name="Wang G."/>
        </authorList>
    </citation>
    <scope>NUCLEOTIDE SEQUENCE [LARGE SCALE GENOMIC DNA]</scope>
    <source>
        <strain evidence="2 3">KCTC 19937</strain>
    </source>
</reference>
<dbReference type="Proteomes" id="UP000030011">
    <property type="component" value="Unassembled WGS sequence"/>
</dbReference>
<protein>
    <recommendedName>
        <fullName evidence="4">PknH-like extracellular domain-containing protein</fullName>
    </recommendedName>
</protein>
<dbReference type="AlphaFoldDB" id="A0A0A0JDN7"/>
<dbReference type="PROSITE" id="PS51257">
    <property type="entry name" value="PROKAR_LIPOPROTEIN"/>
    <property type="match status" value="1"/>
</dbReference>
<gene>
    <name evidence="2" type="ORF">N803_06260</name>
</gene>
<dbReference type="STRING" id="1385521.N803_06260"/>
<organism evidence="2 3">
    <name type="scientific">Knoellia subterranea KCTC 19937</name>
    <dbReference type="NCBI Taxonomy" id="1385521"/>
    <lineage>
        <taxon>Bacteria</taxon>
        <taxon>Bacillati</taxon>
        <taxon>Actinomycetota</taxon>
        <taxon>Actinomycetes</taxon>
        <taxon>Micrococcales</taxon>
        <taxon>Intrasporangiaceae</taxon>
        <taxon>Knoellia</taxon>
    </lineage>
</organism>
<dbReference type="EMBL" id="AVPK01000020">
    <property type="protein sequence ID" value="KGN35470.1"/>
    <property type="molecule type" value="Genomic_DNA"/>
</dbReference>
<evidence type="ECO:0000313" key="3">
    <source>
        <dbReference type="Proteomes" id="UP000030011"/>
    </source>
</evidence>
<sequence>MRRFTDLQFTNMGTVFGRRTAAAVLVVGVMTMTACGDEQSPGTGSGQAASESVSPSGSATDADLEARAKSRFLPEDAFPDPWRLSQPPQPGFGLTVCGVDIEPEDPRGSARRRFAQSAVGPFLSQYVQAHRDGLADQVVSQVAEALRSCTSFETKGESPTSPTTRFTIDKVAFADVPANAVVWRMTSQGERKVTQDIALVADGEFLVGFVSYGAGPPPDPAVITTAVNALPQGD</sequence>
<evidence type="ECO:0008006" key="4">
    <source>
        <dbReference type="Google" id="ProtNLM"/>
    </source>
</evidence>
<name>A0A0A0JDN7_9MICO</name>
<accession>A0A0A0JDN7</accession>
<feature type="compositionally biased region" description="Polar residues" evidence="1">
    <location>
        <begin position="40"/>
        <end position="59"/>
    </location>
</feature>
<comment type="caution">
    <text evidence="2">The sequence shown here is derived from an EMBL/GenBank/DDBJ whole genome shotgun (WGS) entry which is preliminary data.</text>
</comment>
<feature type="region of interest" description="Disordered" evidence="1">
    <location>
        <begin position="38"/>
        <end position="63"/>
    </location>
</feature>